<evidence type="ECO:0000313" key="1">
    <source>
        <dbReference type="EMBL" id="KYC66118.1"/>
    </source>
</evidence>
<sequence>MTGASADRPVLLFFSCKKEAENVLFGKSRHSNLSTLPGKIPERLHSGRLFFKIKID</sequence>
<dbReference type="EMBL" id="LQYI01000083">
    <property type="protein sequence ID" value="KYC66118.1"/>
    <property type="molecule type" value="Genomic_DNA"/>
</dbReference>
<dbReference type="AlphaFoldDB" id="A0A150KAB8"/>
<accession>A0A150KAB8</accession>
<proteinExistence type="predicted"/>
<reference evidence="1 2" key="1">
    <citation type="submission" date="2016-01" db="EMBL/GenBank/DDBJ databases">
        <title>Genome Sequences of Twelve Sporeforming Bacillus Species Isolated from Foods.</title>
        <authorList>
            <person name="Berendsen E.M."/>
            <person name="Wells-Bennik M.H."/>
            <person name="Krawcyk A.O."/>
            <person name="De Jong A."/>
            <person name="Holsappel S."/>
            <person name="Eijlander R.T."/>
            <person name="Kuipers O.P."/>
        </authorList>
    </citation>
    <scope>NUCLEOTIDE SEQUENCE [LARGE SCALE GENOMIC DNA]</scope>
    <source>
        <strain evidence="1 2">B4099</strain>
    </source>
</reference>
<gene>
    <name evidence="1" type="ORF">B4099_0082</name>
</gene>
<protein>
    <submittedName>
        <fullName evidence="1">Uncharacterized protein</fullName>
    </submittedName>
</protein>
<dbReference type="Proteomes" id="UP000075304">
    <property type="component" value="Unassembled WGS sequence"/>
</dbReference>
<name>A0A150KAB8_HEYCO</name>
<evidence type="ECO:0000313" key="2">
    <source>
        <dbReference type="Proteomes" id="UP000075304"/>
    </source>
</evidence>
<organism evidence="1 2">
    <name type="scientific">Heyndrickxia coagulans</name>
    <name type="common">Weizmannia coagulans</name>
    <dbReference type="NCBI Taxonomy" id="1398"/>
    <lineage>
        <taxon>Bacteria</taxon>
        <taxon>Bacillati</taxon>
        <taxon>Bacillota</taxon>
        <taxon>Bacilli</taxon>
        <taxon>Bacillales</taxon>
        <taxon>Bacillaceae</taxon>
        <taxon>Heyndrickxia</taxon>
    </lineage>
</organism>
<comment type="caution">
    <text evidence="1">The sequence shown here is derived from an EMBL/GenBank/DDBJ whole genome shotgun (WGS) entry which is preliminary data.</text>
</comment>
<dbReference type="PATRIC" id="fig|1398.25.peg.123"/>